<evidence type="ECO:0000259" key="4">
    <source>
        <dbReference type="PROSITE" id="PS50887"/>
    </source>
</evidence>
<feature type="domain" description="GGDEF" evidence="4">
    <location>
        <begin position="240"/>
        <end position="381"/>
    </location>
</feature>
<protein>
    <recommendedName>
        <fullName evidence="1">diguanylate cyclase</fullName>
        <ecNumber evidence="1">2.7.7.65</ecNumber>
    </recommendedName>
</protein>
<reference evidence="5 6" key="1">
    <citation type="submission" date="2017-02" db="EMBL/GenBank/DDBJ databases">
        <authorList>
            <person name="Peterson S.W."/>
        </authorList>
    </citation>
    <scope>NUCLEOTIDE SEQUENCE [LARGE SCALE GENOMIC DNA]</scope>
    <source>
        <strain evidence="5 6">ATCC 49788</strain>
    </source>
</reference>
<gene>
    <name evidence="5" type="ORF">SAMN02745130_02564</name>
</gene>
<feature type="transmembrane region" description="Helical" evidence="3">
    <location>
        <begin position="173"/>
        <end position="193"/>
    </location>
</feature>
<comment type="catalytic activity">
    <reaction evidence="2">
        <text>2 GTP = 3',3'-c-di-GMP + 2 diphosphate</text>
        <dbReference type="Rhea" id="RHEA:24898"/>
        <dbReference type="ChEBI" id="CHEBI:33019"/>
        <dbReference type="ChEBI" id="CHEBI:37565"/>
        <dbReference type="ChEBI" id="CHEBI:58805"/>
        <dbReference type="EC" id="2.7.7.65"/>
    </reaction>
</comment>
<dbReference type="SMART" id="SM00267">
    <property type="entry name" value="GGDEF"/>
    <property type="match status" value="1"/>
</dbReference>
<dbReference type="Gene3D" id="3.30.70.270">
    <property type="match status" value="1"/>
</dbReference>
<name>A0A1T4X611_9GAMM</name>
<feature type="transmembrane region" description="Helical" evidence="3">
    <location>
        <begin position="57"/>
        <end position="77"/>
    </location>
</feature>
<dbReference type="InterPro" id="IPR000160">
    <property type="entry name" value="GGDEF_dom"/>
</dbReference>
<dbReference type="PROSITE" id="PS50887">
    <property type="entry name" value="GGDEF"/>
    <property type="match status" value="1"/>
</dbReference>
<keyword evidence="6" id="KW-1185">Reference proteome</keyword>
<evidence type="ECO:0000256" key="2">
    <source>
        <dbReference type="ARBA" id="ARBA00034247"/>
    </source>
</evidence>
<dbReference type="PANTHER" id="PTHR45138:SF9">
    <property type="entry name" value="DIGUANYLATE CYCLASE DGCM-RELATED"/>
    <property type="match status" value="1"/>
</dbReference>
<dbReference type="EC" id="2.7.7.65" evidence="1"/>
<evidence type="ECO:0000313" key="6">
    <source>
        <dbReference type="Proteomes" id="UP000190460"/>
    </source>
</evidence>
<evidence type="ECO:0000256" key="1">
    <source>
        <dbReference type="ARBA" id="ARBA00012528"/>
    </source>
</evidence>
<proteinExistence type="predicted"/>
<dbReference type="GO" id="GO:0005886">
    <property type="term" value="C:plasma membrane"/>
    <property type="evidence" value="ECO:0007669"/>
    <property type="project" value="TreeGrafter"/>
</dbReference>
<dbReference type="InterPro" id="IPR050469">
    <property type="entry name" value="Diguanylate_Cyclase"/>
</dbReference>
<dbReference type="EMBL" id="FUYB01000013">
    <property type="protein sequence ID" value="SKA84996.1"/>
    <property type="molecule type" value="Genomic_DNA"/>
</dbReference>
<dbReference type="SUPFAM" id="SSF55073">
    <property type="entry name" value="Nucleotide cyclase"/>
    <property type="match status" value="1"/>
</dbReference>
<dbReference type="CDD" id="cd01949">
    <property type="entry name" value="GGDEF"/>
    <property type="match status" value="1"/>
</dbReference>
<dbReference type="GO" id="GO:1902201">
    <property type="term" value="P:negative regulation of bacterial-type flagellum-dependent cell motility"/>
    <property type="evidence" value="ECO:0007669"/>
    <property type="project" value="TreeGrafter"/>
</dbReference>
<evidence type="ECO:0000313" key="5">
    <source>
        <dbReference type="EMBL" id="SKA84996.1"/>
    </source>
</evidence>
<dbReference type="InterPro" id="IPR029787">
    <property type="entry name" value="Nucleotide_cyclase"/>
</dbReference>
<organism evidence="5 6">
    <name type="scientific">Thiothrix eikelboomii</name>
    <dbReference type="NCBI Taxonomy" id="92487"/>
    <lineage>
        <taxon>Bacteria</taxon>
        <taxon>Pseudomonadati</taxon>
        <taxon>Pseudomonadota</taxon>
        <taxon>Gammaproteobacteria</taxon>
        <taxon>Thiotrichales</taxon>
        <taxon>Thiotrichaceae</taxon>
        <taxon>Thiothrix</taxon>
    </lineage>
</organism>
<accession>A0A1T4X611</accession>
<dbReference type="NCBIfam" id="TIGR00254">
    <property type="entry name" value="GGDEF"/>
    <property type="match status" value="1"/>
</dbReference>
<feature type="transmembrane region" description="Helical" evidence="3">
    <location>
        <begin position="123"/>
        <end position="142"/>
    </location>
</feature>
<keyword evidence="3" id="KW-0812">Transmembrane</keyword>
<dbReference type="GO" id="GO:0043709">
    <property type="term" value="P:cell adhesion involved in single-species biofilm formation"/>
    <property type="evidence" value="ECO:0007669"/>
    <property type="project" value="TreeGrafter"/>
</dbReference>
<dbReference type="OrthoDB" id="5621267at2"/>
<dbReference type="RefSeq" id="WP_078923023.1">
    <property type="nucleotide sequence ID" value="NZ_FUYB01000013.1"/>
</dbReference>
<dbReference type="InterPro" id="IPR043128">
    <property type="entry name" value="Rev_trsase/Diguanyl_cyclase"/>
</dbReference>
<dbReference type="PANTHER" id="PTHR45138">
    <property type="entry name" value="REGULATORY COMPONENTS OF SENSORY TRANSDUCTION SYSTEM"/>
    <property type="match status" value="1"/>
</dbReference>
<dbReference type="AlphaFoldDB" id="A0A1T4X611"/>
<feature type="transmembrane region" description="Helical" evidence="3">
    <location>
        <begin position="26"/>
        <end position="50"/>
    </location>
</feature>
<keyword evidence="3" id="KW-0472">Membrane</keyword>
<dbReference type="Proteomes" id="UP000190460">
    <property type="component" value="Unassembled WGS sequence"/>
</dbReference>
<dbReference type="GO" id="GO:0052621">
    <property type="term" value="F:diguanylate cyclase activity"/>
    <property type="evidence" value="ECO:0007669"/>
    <property type="project" value="UniProtKB-EC"/>
</dbReference>
<sequence length="383" mass="42463">MGKYKLSTDSFLVLPTAVMHEQLVCLASYGAILFWLHTLAALFLGILIWVHSSTNTLVLLVWLVGIALLAASCWWSSSHFQMDKVSEEVLYARVQRYVLLSTLLHALWGASGILLFVHQLEVVAVHTAVLLLISLAALPTLLLSWPIASVQMIAVILPMAVMLLWLDDPIFRLLGLVLLTAAIMVVLASRPLAQLMDNFQLAQRKLLEQMNTDPVTQLANRRQFEQHFKLEWRRSARTREPLALLVLGIDQLTDLDLSEQCLIALARYLKAVVHRAGDLVARYDDRRFIVLSPTTSTDEVARLAEKFRHEIERKQLTCASLAGLTVSIGAASCQPQSSHHQAMAEDDVHDVAYPALLLKAAEQALQTAQEQGGNCIVIGAVSI</sequence>
<keyword evidence="3" id="KW-1133">Transmembrane helix</keyword>
<feature type="transmembrane region" description="Helical" evidence="3">
    <location>
        <begin position="148"/>
        <end position="166"/>
    </location>
</feature>
<dbReference type="Pfam" id="PF00990">
    <property type="entry name" value="GGDEF"/>
    <property type="match status" value="1"/>
</dbReference>
<dbReference type="STRING" id="92487.SAMN02745130_02564"/>
<feature type="transmembrane region" description="Helical" evidence="3">
    <location>
        <begin position="97"/>
        <end position="116"/>
    </location>
</feature>
<evidence type="ECO:0000256" key="3">
    <source>
        <dbReference type="SAM" id="Phobius"/>
    </source>
</evidence>